<evidence type="ECO:0000313" key="5">
    <source>
        <dbReference type="Proteomes" id="UP000255193"/>
    </source>
</evidence>
<feature type="domain" description="CRISPR type III-associated protein" evidence="3">
    <location>
        <begin position="43"/>
        <end position="187"/>
    </location>
</feature>
<reference evidence="4 5" key="1">
    <citation type="submission" date="2018-06" db="EMBL/GenBank/DDBJ databases">
        <authorList>
            <consortium name="Pathogen Informatics"/>
            <person name="Doyle S."/>
        </authorList>
    </citation>
    <scope>NUCLEOTIDE SEQUENCE [LARGE SCALE GENOMIC DNA]</scope>
    <source>
        <strain evidence="4 5">NCTC11091</strain>
    </source>
</reference>
<keyword evidence="2" id="KW-0175">Coiled coil</keyword>
<sequence>MSIQAPYRFVPLSNLVVLPEWAEQVSHDKPFKDGICGEFGLNIKSLSELCVGGEQTPSSEQSAGIVNFFKTPDGQPAIPASSLKGMLRNVLEIATFSRFKQVEDQKLGVRDISQSQNFYTKAITKESPKAGWLTFKNSEWVITPCKYVRVHQQEIINNFNINYDDWKKLKTIRQRYSTLTICPNVKFEDKFESKNGKSLAKLNNSGSIKGQLVVTGQPGPAFKDNKSAKKYEFIFFSENQDSLTISAKVMSGFKQIHADTDEWKFWQKNISQLKYGIPVFYHTNTDGSVRSLGLALMYKLAYDNSIHDAIGHTSSKHIKFSNADFSDLLFGFIEDDSALRGRVNIGLGFLNQNEFHLTKTMPTVLSSPKATYYPLYIRQTSNKDFNQLMQNNAELSGWKRYPVKPVDILPPPDKSTPKVQVRFETLPENTQFSSKIRFHNLRPVELGALIWVLDFGGRTELRHQIGIGKPYGLGQVSLAIDNGAIKLRRNDHQNIDDVELFLMACRQEFIDYMENIFKSINQSWEKSGEIKALLDYAKYDNQSQNLEYLSTPKAYADLRKKEYLDEFMEEFHQYKLTNIESSTIDFSYHNRLDAQMMTVKKIIARKQAEEKRKEQKKTATEEERTLLELEDFIAQAEIEVTKTIKGNASKKFKQAFENNWSYFDDEQKIRFKEHAKRVMDLIEDKALGKLINKINNAD</sequence>
<protein>
    <submittedName>
        <fullName evidence="4">CRISPR-associated protein</fullName>
    </submittedName>
</protein>
<dbReference type="InterPro" id="IPR005537">
    <property type="entry name" value="RAMP_III_fam"/>
</dbReference>
<dbReference type="Proteomes" id="UP000255193">
    <property type="component" value="Unassembled WGS sequence"/>
</dbReference>
<dbReference type="AlphaFoldDB" id="A0A378Q371"/>
<accession>A0A378Q371</accession>
<name>A0A378Q371_9GAMM</name>
<gene>
    <name evidence="4" type="ORF">NCTC11091_00906</name>
</gene>
<organism evidence="4 5">
    <name type="scientific">Faucicola atlantae</name>
    <dbReference type="NCBI Taxonomy" id="34059"/>
    <lineage>
        <taxon>Bacteria</taxon>
        <taxon>Pseudomonadati</taxon>
        <taxon>Pseudomonadota</taxon>
        <taxon>Gammaproteobacteria</taxon>
        <taxon>Moraxellales</taxon>
        <taxon>Moraxellaceae</taxon>
        <taxon>Faucicola</taxon>
    </lineage>
</organism>
<dbReference type="InterPro" id="IPR023825">
    <property type="entry name" value="CRISPR-assoc_RAMP_BGP1436"/>
</dbReference>
<proteinExistence type="predicted"/>
<evidence type="ECO:0000256" key="2">
    <source>
        <dbReference type="SAM" id="Coils"/>
    </source>
</evidence>
<keyword evidence="1" id="KW-0051">Antiviral defense</keyword>
<evidence type="ECO:0000259" key="3">
    <source>
        <dbReference type="Pfam" id="PF03787"/>
    </source>
</evidence>
<dbReference type="Pfam" id="PF03787">
    <property type="entry name" value="RAMPs"/>
    <property type="match status" value="1"/>
</dbReference>
<evidence type="ECO:0000313" key="4">
    <source>
        <dbReference type="EMBL" id="STY95115.1"/>
    </source>
</evidence>
<feature type="coiled-coil region" evidence="2">
    <location>
        <begin position="603"/>
        <end position="639"/>
    </location>
</feature>
<evidence type="ECO:0000256" key="1">
    <source>
        <dbReference type="ARBA" id="ARBA00023118"/>
    </source>
</evidence>
<dbReference type="EMBL" id="UGQA01000001">
    <property type="protein sequence ID" value="STY95115.1"/>
    <property type="molecule type" value="Genomic_DNA"/>
</dbReference>
<dbReference type="CDD" id="cd09726">
    <property type="entry name" value="RAMP_I_III"/>
    <property type="match status" value="1"/>
</dbReference>
<dbReference type="RefSeq" id="WP_067056196.1">
    <property type="nucleotide sequence ID" value="NZ_MXAO01000081.1"/>
</dbReference>
<dbReference type="GO" id="GO:0051607">
    <property type="term" value="P:defense response to virus"/>
    <property type="evidence" value="ECO:0007669"/>
    <property type="project" value="UniProtKB-KW"/>
</dbReference>
<dbReference type="NCBIfam" id="TIGR03986">
    <property type="entry name" value="TIGR03986 family CRISPR-associated RAMP protein"/>
    <property type="match status" value="1"/>
</dbReference>